<dbReference type="NCBIfam" id="TIGR00072">
    <property type="entry name" value="hydrog_prot"/>
    <property type="match status" value="1"/>
</dbReference>
<evidence type="ECO:0000256" key="2">
    <source>
        <dbReference type="ARBA" id="ARBA00022670"/>
    </source>
</evidence>
<dbReference type="SUPFAM" id="SSF53163">
    <property type="entry name" value="HybD-like"/>
    <property type="match status" value="1"/>
</dbReference>
<dbReference type="RefSeq" id="WP_083746221.1">
    <property type="nucleotide sequence ID" value="NZ_FUEZ01000004.1"/>
</dbReference>
<dbReference type="InterPro" id="IPR000671">
    <property type="entry name" value="Peptidase_A31"/>
</dbReference>
<gene>
    <name evidence="5" type="ORF">MNAB215_4610</name>
</gene>
<dbReference type="PANTHER" id="PTHR30302:SF1">
    <property type="entry name" value="HYDROGENASE 2 MATURATION PROTEASE"/>
    <property type="match status" value="1"/>
</dbReference>
<reference evidence="5 6" key="1">
    <citation type="submission" date="2017-01" db="EMBL/GenBank/DDBJ databases">
        <authorList>
            <consortium name="Urmite Genomes"/>
        </authorList>
    </citation>
    <scope>NUCLEOTIDE SEQUENCE [LARGE SCALE GENOMIC DNA]</scope>
    <source>
        <strain evidence="5 6">AB215</strain>
    </source>
</reference>
<evidence type="ECO:0000313" key="5">
    <source>
        <dbReference type="EMBL" id="SPM42390.1"/>
    </source>
</evidence>
<dbReference type="GO" id="GO:0004190">
    <property type="term" value="F:aspartic-type endopeptidase activity"/>
    <property type="evidence" value="ECO:0007669"/>
    <property type="project" value="UniProtKB-KW"/>
</dbReference>
<comment type="similarity">
    <text evidence="1">Belongs to the peptidase A31 family.</text>
</comment>
<name>A0A2U3PF72_9MYCO</name>
<dbReference type="STRING" id="1841861.GCA_900157365_02930"/>
<dbReference type="Proteomes" id="UP000240424">
    <property type="component" value="Unassembled WGS sequence"/>
</dbReference>
<dbReference type="AlphaFoldDB" id="A0A2U3PF72"/>
<dbReference type="GO" id="GO:0008047">
    <property type="term" value="F:enzyme activator activity"/>
    <property type="evidence" value="ECO:0007669"/>
    <property type="project" value="InterPro"/>
</dbReference>
<keyword evidence="6" id="KW-1185">Reference proteome</keyword>
<evidence type="ECO:0000256" key="4">
    <source>
        <dbReference type="ARBA" id="ARBA00022801"/>
    </source>
</evidence>
<dbReference type="GO" id="GO:0016485">
    <property type="term" value="P:protein processing"/>
    <property type="evidence" value="ECO:0007669"/>
    <property type="project" value="TreeGrafter"/>
</dbReference>
<dbReference type="PANTHER" id="PTHR30302">
    <property type="entry name" value="HYDROGENASE 1 MATURATION PROTEASE"/>
    <property type="match status" value="1"/>
</dbReference>
<keyword evidence="2" id="KW-0645">Protease</keyword>
<evidence type="ECO:0000256" key="1">
    <source>
        <dbReference type="ARBA" id="ARBA00006814"/>
    </source>
</evidence>
<keyword evidence="4" id="KW-0378">Hydrolase</keyword>
<organism evidence="5 6">
    <name type="scientific">Mycobacterium numidiamassiliense</name>
    <dbReference type="NCBI Taxonomy" id="1841861"/>
    <lineage>
        <taxon>Bacteria</taxon>
        <taxon>Bacillati</taxon>
        <taxon>Actinomycetota</taxon>
        <taxon>Actinomycetes</taxon>
        <taxon>Mycobacteriales</taxon>
        <taxon>Mycobacteriaceae</taxon>
        <taxon>Mycobacterium</taxon>
    </lineage>
</organism>
<sequence>MLDTLFDVDGAAYVTGDARELSSAVVVIGLGNSYRQDDGVGVAAAAALDELALPHVRVVTGIADPMDLVEAWSGAPLAVVIDGAVMTPSTPGRVSHCTVGDLVTASDGLSSHRVDIGRTYALGQVLGRTPGALEIFTIELADTGHGIGLTPKVAGAVSEVVDKVVAEIKRNRRPGRRLRRPASW</sequence>
<evidence type="ECO:0000256" key="3">
    <source>
        <dbReference type="ARBA" id="ARBA00022750"/>
    </source>
</evidence>
<dbReference type="InterPro" id="IPR023430">
    <property type="entry name" value="Pept_HybD-like_dom_sf"/>
</dbReference>
<evidence type="ECO:0000313" key="6">
    <source>
        <dbReference type="Proteomes" id="UP000240424"/>
    </source>
</evidence>
<accession>A0A2U3PF72</accession>
<protein>
    <submittedName>
        <fullName evidence="5">Ni,Fe-hydrogenase maturation factor</fullName>
    </submittedName>
</protein>
<proteinExistence type="inferred from homology"/>
<keyword evidence="3" id="KW-0064">Aspartyl protease</keyword>
<dbReference type="Pfam" id="PF01750">
    <property type="entry name" value="HycI"/>
    <property type="match status" value="1"/>
</dbReference>
<dbReference type="OrthoDB" id="164170at2"/>
<dbReference type="Gene3D" id="3.40.50.1450">
    <property type="entry name" value="HybD-like"/>
    <property type="match status" value="1"/>
</dbReference>
<dbReference type="EMBL" id="FUEZ01000004">
    <property type="protein sequence ID" value="SPM42390.1"/>
    <property type="molecule type" value="Genomic_DNA"/>
</dbReference>